<gene>
    <name evidence="1" type="ORF">NQ176_g5578</name>
</gene>
<dbReference type="EMBL" id="JANJQO010000720">
    <property type="protein sequence ID" value="KAJ2975335.1"/>
    <property type="molecule type" value="Genomic_DNA"/>
</dbReference>
<accession>A0ACC1N7S7</accession>
<sequence length="287" mass="32462">MEKQQQHALRSSAAATKPKIRVAIIGSGLAGLATAHLLQNDDQERFEISLFEQGKSLSLDAASVTVKNTKTGVTERVNIPGRTGNRGFYPNLSRMYDYLRIPMRHAQYTFVFSELLSKEAKEVNPSLLEQQNADATAGAYLVFENLYKYLTSPRFNSNWVQQLWQMIFLTAAYIWFMVSCLLFEPRAATATASTKTSTNGSESLRSYLRRMRVPRQFVDQHLLPVLSALCTCSHEELSNFPASDIVTFMKRSALRKTYITDGVHEVQSRLLHGITDIRLQTRVNENS</sequence>
<dbReference type="Proteomes" id="UP001143910">
    <property type="component" value="Unassembled WGS sequence"/>
</dbReference>
<organism evidence="1 2">
    <name type="scientific">Zarea fungicola</name>
    <dbReference type="NCBI Taxonomy" id="93591"/>
    <lineage>
        <taxon>Eukaryota</taxon>
        <taxon>Fungi</taxon>
        <taxon>Dikarya</taxon>
        <taxon>Ascomycota</taxon>
        <taxon>Pezizomycotina</taxon>
        <taxon>Sordariomycetes</taxon>
        <taxon>Hypocreomycetidae</taxon>
        <taxon>Hypocreales</taxon>
        <taxon>Cordycipitaceae</taxon>
        <taxon>Zarea</taxon>
    </lineage>
</organism>
<reference evidence="1" key="1">
    <citation type="submission" date="2022-08" db="EMBL/GenBank/DDBJ databases">
        <title>Genome Sequence of Lecanicillium fungicola.</title>
        <authorList>
            <person name="Buettner E."/>
        </authorList>
    </citation>
    <scope>NUCLEOTIDE SEQUENCE</scope>
    <source>
        <strain evidence="1">Babe33</strain>
    </source>
</reference>
<comment type="caution">
    <text evidence="1">The sequence shown here is derived from an EMBL/GenBank/DDBJ whole genome shotgun (WGS) entry which is preliminary data.</text>
</comment>
<evidence type="ECO:0000313" key="2">
    <source>
        <dbReference type="Proteomes" id="UP001143910"/>
    </source>
</evidence>
<protein>
    <submittedName>
        <fullName evidence="1">Uncharacterized protein</fullName>
    </submittedName>
</protein>
<keyword evidence="2" id="KW-1185">Reference proteome</keyword>
<proteinExistence type="predicted"/>
<evidence type="ECO:0000313" key="1">
    <source>
        <dbReference type="EMBL" id="KAJ2975335.1"/>
    </source>
</evidence>
<name>A0ACC1N7S7_9HYPO</name>